<keyword evidence="2" id="KW-1185">Reference proteome</keyword>
<name>A0A8H7E5D3_9EURO</name>
<gene>
    <name evidence="1" type="ORF">GJ744_005320</name>
</gene>
<reference evidence="1" key="1">
    <citation type="submission" date="2020-02" db="EMBL/GenBank/DDBJ databases">
        <authorList>
            <person name="Palmer J.M."/>
        </authorList>
    </citation>
    <scope>NUCLEOTIDE SEQUENCE</scope>
    <source>
        <strain evidence="1">EPUS1.4</strain>
        <tissue evidence="1">Thallus</tissue>
    </source>
</reference>
<evidence type="ECO:0000313" key="1">
    <source>
        <dbReference type="EMBL" id="KAF7511089.1"/>
    </source>
</evidence>
<organism evidence="1 2">
    <name type="scientific">Endocarpon pusillum</name>
    <dbReference type="NCBI Taxonomy" id="364733"/>
    <lineage>
        <taxon>Eukaryota</taxon>
        <taxon>Fungi</taxon>
        <taxon>Dikarya</taxon>
        <taxon>Ascomycota</taxon>
        <taxon>Pezizomycotina</taxon>
        <taxon>Eurotiomycetes</taxon>
        <taxon>Chaetothyriomycetidae</taxon>
        <taxon>Verrucariales</taxon>
        <taxon>Verrucariaceae</taxon>
        <taxon>Endocarpon</taxon>
    </lineage>
</organism>
<evidence type="ECO:0000313" key="2">
    <source>
        <dbReference type="Proteomes" id="UP000606974"/>
    </source>
</evidence>
<dbReference type="EMBL" id="JAACFV010000023">
    <property type="protein sequence ID" value="KAF7511089.1"/>
    <property type="molecule type" value="Genomic_DNA"/>
</dbReference>
<comment type="caution">
    <text evidence="1">The sequence shown here is derived from an EMBL/GenBank/DDBJ whole genome shotgun (WGS) entry which is preliminary data.</text>
</comment>
<dbReference type="AlphaFoldDB" id="A0A8H7E5D3"/>
<protein>
    <submittedName>
        <fullName evidence="1">Uncharacterized protein</fullName>
    </submittedName>
</protein>
<dbReference type="Proteomes" id="UP000606974">
    <property type="component" value="Unassembled WGS sequence"/>
</dbReference>
<accession>A0A8H7E5D3</accession>
<proteinExistence type="predicted"/>
<dbReference type="OrthoDB" id="1470350at2759"/>
<sequence>MTALLIFTTSTLAWVIWTVISLLSNYKAARRIGLPVIISPVSSLDPLWILTYRALPILRLFKSLPFGLGKWSRCAYMGWSFDDKYSPHKELDLAFALVTPSLNEVWIADPDAAHVVLSRRKEYIKSVKLYQPLNVFGPNLDTVGGEDSASQTYGSQL</sequence>